<dbReference type="PROSITE" id="PS50865">
    <property type="entry name" value="ZF_MYND_2"/>
    <property type="match status" value="1"/>
</dbReference>
<feature type="domain" description="MYND-type" evidence="5">
    <location>
        <begin position="429"/>
        <end position="470"/>
    </location>
</feature>
<keyword evidence="1" id="KW-0479">Metal-binding</keyword>
<dbReference type="Pfam" id="PF01753">
    <property type="entry name" value="zf-MYND"/>
    <property type="match status" value="1"/>
</dbReference>
<protein>
    <recommendedName>
        <fullName evidence="5">MYND-type domain-containing protein</fullName>
    </recommendedName>
</protein>
<dbReference type="SUPFAM" id="SSF144232">
    <property type="entry name" value="HIT/MYND zinc finger-like"/>
    <property type="match status" value="1"/>
</dbReference>
<sequence length="649" mass="71280">MASSLVFTAVQRDFQLHAKALIAGSANEDDMHALVRYIDRRSTTSNDAEYTLPAFYAVLDPSHLPREPSEIDALEPTRMRTAYQAFTVLGAKPDILFSDGLARAFWPRVLRWAVFFCTYGVAIPGVQHIPDFDADVFAPAISIITKLLLSCDEPRDLLPGIDEPDAIFICARGWSLLATGPEDYPVLLNFVSVLFPRCAVDAYPSRLASLLEGAYGYDGLAKLLLQGMEFLLKQARRDPHPFSCLDDPVELVRLIQDVEPMLSLRSGALLPVDIAHHPPSRFTLALIDHDAVYILARSAYLLFHAAPEGIEPVGYTLLALLSRLISYPTGHDRAQDTGQYLVRAPTLKISWSSIAPLFSQHSSAPNELSALDRPTVAELLQDPVFRAWSSAHGVWDPVYASMCDNLSIAERQSWGSKHPLLHCGSKCSNISCPREVSDDFKKCGGCSTLRYCSVACQKIDWRTGGHRTLCAAYRLLHQCEGAIQMLFFSVHSLSVIPSDHRHIGLSRAQHNLLCNAFADWHLGRHADPDKTQRAADGPGKTITHIDFSELGDPGITIDTIDFPSSPPSASSEDTLATYPDHALRGVIHYEGDIPPGAGAVWSDMIRRGRASGGILKLVAIHFARGVPAYGGTKETLVVLVVDRNFKRSA</sequence>
<keyword evidence="7" id="KW-1185">Reference proteome</keyword>
<evidence type="ECO:0000313" key="6">
    <source>
        <dbReference type="EMBL" id="GAT52134.1"/>
    </source>
</evidence>
<evidence type="ECO:0000256" key="3">
    <source>
        <dbReference type="ARBA" id="ARBA00022833"/>
    </source>
</evidence>
<accession>A0ABQ0LNE8</accession>
<reference evidence="6" key="1">
    <citation type="submission" date="2014-09" db="EMBL/GenBank/DDBJ databases">
        <title>Genome sequence of the luminous mushroom Mycena chlorophos for searching fungal bioluminescence genes.</title>
        <authorList>
            <person name="Tanaka Y."/>
            <person name="Kasuga D."/>
            <person name="Oba Y."/>
            <person name="Hase S."/>
            <person name="Sato K."/>
            <person name="Oba Y."/>
            <person name="Sakakibara Y."/>
        </authorList>
    </citation>
    <scope>NUCLEOTIDE SEQUENCE</scope>
</reference>
<keyword evidence="3" id="KW-0862">Zinc</keyword>
<name>A0ABQ0LNE8_MYCCL</name>
<gene>
    <name evidence="6" type="ORF">MCHLO_09215</name>
</gene>
<dbReference type="InterPro" id="IPR002893">
    <property type="entry name" value="Znf_MYND"/>
</dbReference>
<dbReference type="EMBL" id="DF847595">
    <property type="protein sequence ID" value="GAT52134.1"/>
    <property type="molecule type" value="Genomic_DNA"/>
</dbReference>
<evidence type="ECO:0000259" key="5">
    <source>
        <dbReference type="PROSITE" id="PS50865"/>
    </source>
</evidence>
<evidence type="ECO:0000256" key="4">
    <source>
        <dbReference type="PROSITE-ProRule" id="PRU00134"/>
    </source>
</evidence>
<organism evidence="6 7">
    <name type="scientific">Mycena chlorophos</name>
    <name type="common">Agaric fungus</name>
    <name type="synonym">Agaricus chlorophos</name>
    <dbReference type="NCBI Taxonomy" id="658473"/>
    <lineage>
        <taxon>Eukaryota</taxon>
        <taxon>Fungi</taxon>
        <taxon>Dikarya</taxon>
        <taxon>Basidiomycota</taxon>
        <taxon>Agaricomycotina</taxon>
        <taxon>Agaricomycetes</taxon>
        <taxon>Agaricomycetidae</taxon>
        <taxon>Agaricales</taxon>
        <taxon>Marasmiineae</taxon>
        <taxon>Mycenaceae</taxon>
        <taxon>Mycena</taxon>
    </lineage>
</organism>
<dbReference type="Proteomes" id="UP000815677">
    <property type="component" value="Unassembled WGS sequence"/>
</dbReference>
<dbReference type="Gene3D" id="6.10.140.2220">
    <property type="match status" value="1"/>
</dbReference>
<proteinExistence type="predicted"/>
<evidence type="ECO:0000256" key="2">
    <source>
        <dbReference type="ARBA" id="ARBA00022771"/>
    </source>
</evidence>
<evidence type="ECO:0000313" key="7">
    <source>
        <dbReference type="Proteomes" id="UP000815677"/>
    </source>
</evidence>
<evidence type="ECO:0000256" key="1">
    <source>
        <dbReference type="ARBA" id="ARBA00022723"/>
    </source>
</evidence>
<keyword evidence="2 4" id="KW-0863">Zinc-finger</keyword>